<dbReference type="Proteomes" id="UP000316360">
    <property type="component" value="Unassembled WGS sequence"/>
</dbReference>
<evidence type="ECO:0000313" key="4">
    <source>
        <dbReference type="EMBL" id="TET10486.1"/>
    </source>
</evidence>
<name>A0A523RXI5_UNCAE</name>
<keyword evidence="3" id="KW-0663">Pyridoxal phosphate</keyword>
<proteinExistence type="inferred from homology"/>
<protein>
    <submittedName>
        <fullName evidence="4">Peptidase</fullName>
    </submittedName>
</protein>
<organism evidence="4 5">
    <name type="scientific">Aerophobetes bacterium</name>
    <dbReference type="NCBI Taxonomy" id="2030807"/>
    <lineage>
        <taxon>Bacteria</taxon>
        <taxon>Candidatus Aerophobota</taxon>
    </lineage>
</organism>
<dbReference type="PANTHER" id="PTHR42743:SF22">
    <property type="entry name" value="D-AMINO-ACID TRANSAMINASE, CHLOROPLASTIC"/>
    <property type="match status" value="1"/>
</dbReference>
<dbReference type="CDD" id="cd00449">
    <property type="entry name" value="PLPDE_IV"/>
    <property type="match status" value="1"/>
</dbReference>
<dbReference type="SUPFAM" id="SSF56752">
    <property type="entry name" value="D-aminoacid aminotransferase-like PLP-dependent enzymes"/>
    <property type="match status" value="1"/>
</dbReference>
<dbReference type="InterPro" id="IPR043131">
    <property type="entry name" value="BCAT-like_N"/>
</dbReference>
<sequence length="326" mass="36493">MNLKILSRNEIFLEQPKWRDPGRSNYLAMYSSVFGGVVADPALMILPMDDHLVHRGDGIFEALECVNGYLYNLDAHLSRLQRSAQLISLDLPFDLGTIKQIIMETVAIVGVKDCIVRLFISRGLGGFGPNPTECHKSNLYVVALKGESVPRHFYTEGASAVTSQIPIKPAFFARVKSCNYLPNALAHLEAHRNKVDFAIVLDQQGYVAEGATESIAIVSKQKIFMYPKLDNILEGTTLLRALELVKELIKKEDLKRISCTDISLEEVYNSSEMLVFGTSMNVVPIVEYDGKTIDVGKPGPVFRRLLELFQKDRTENKKVLTLIPYT</sequence>
<dbReference type="GO" id="GO:0003824">
    <property type="term" value="F:catalytic activity"/>
    <property type="evidence" value="ECO:0007669"/>
    <property type="project" value="InterPro"/>
</dbReference>
<dbReference type="EMBL" id="SOKJ01000223">
    <property type="protein sequence ID" value="TET10486.1"/>
    <property type="molecule type" value="Genomic_DNA"/>
</dbReference>
<accession>A0A523RXI5</accession>
<evidence type="ECO:0000313" key="5">
    <source>
        <dbReference type="Proteomes" id="UP000316360"/>
    </source>
</evidence>
<dbReference type="GO" id="GO:0046394">
    <property type="term" value="P:carboxylic acid biosynthetic process"/>
    <property type="evidence" value="ECO:0007669"/>
    <property type="project" value="UniProtKB-ARBA"/>
</dbReference>
<dbReference type="InterPro" id="IPR001544">
    <property type="entry name" value="Aminotrans_IV"/>
</dbReference>
<comment type="cofactor">
    <cofactor evidence="1">
        <name>pyridoxal 5'-phosphate</name>
        <dbReference type="ChEBI" id="CHEBI:597326"/>
    </cofactor>
</comment>
<dbReference type="PANTHER" id="PTHR42743">
    <property type="entry name" value="AMINO-ACID AMINOTRANSFERASE"/>
    <property type="match status" value="1"/>
</dbReference>
<dbReference type="InterPro" id="IPR036038">
    <property type="entry name" value="Aminotransferase-like"/>
</dbReference>
<dbReference type="InterPro" id="IPR050571">
    <property type="entry name" value="Class-IV_PLP-Dep_Aminotrnsfr"/>
</dbReference>
<dbReference type="Gene3D" id="3.30.470.10">
    <property type="match status" value="1"/>
</dbReference>
<dbReference type="GO" id="GO:0008652">
    <property type="term" value="P:amino acid biosynthetic process"/>
    <property type="evidence" value="ECO:0007669"/>
    <property type="project" value="UniProtKB-ARBA"/>
</dbReference>
<evidence type="ECO:0000256" key="1">
    <source>
        <dbReference type="ARBA" id="ARBA00001933"/>
    </source>
</evidence>
<dbReference type="FunFam" id="3.20.10.10:FF:000002">
    <property type="entry name" value="D-alanine aminotransferase"/>
    <property type="match status" value="1"/>
</dbReference>
<dbReference type="AlphaFoldDB" id="A0A523RXI5"/>
<comment type="caution">
    <text evidence="4">The sequence shown here is derived from an EMBL/GenBank/DDBJ whole genome shotgun (WGS) entry which is preliminary data.</text>
</comment>
<gene>
    <name evidence="4" type="ORF">E3J84_03965</name>
</gene>
<evidence type="ECO:0000256" key="2">
    <source>
        <dbReference type="ARBA" id="ARBA00009320"/>
    </source>
</evidence>
<dbReference type="InterPro" id="IPR043132">
    <property type="entry name" value="BCAT-like_C"/>
</dbReference>
<dbReference type="Pfam" id="PF01063">
    <property type="entry name" value="Aminotran_4"/>
    <property type="match status" value="1"/>
</dbReference>
<evidence type="ECO:0000256" key="3">
    <source>
        <dbReference type="ARBA" id="ARBA00022898"/>
    </source>
</evidence>
<reference evidence="4 5" key="1">
    <citation type="submission" date="2019-03" db="EMBL/GenBank/DDBJ databases">
        <title>Metabolic potential of uncultured bacteria and archaea associated with petroleum seepage in deep-sea sediments.</title>
        <authorList>
            <person name="Dong X."/>
            <person name="Hubert C."/>
        </authorList>
    </citation>
    <scope>NUCLEOTIDE SEQUENCE [LARGE SCALE GENOMIC DNA]</scope>
    <source>
        <strain evidence="4">E44_bin7</strain>
    </source>
</reference>
<dbReference type="Gene3D" id="3.20.10.10">
    <property type="entry name" value="D-amino Acid Aminotransferase, subunit A, domain 2"/>
    <property type="match status" value="1"/>
</dbReference>
<comment type="similarity">
    <text evidence="2">Belongs to the class-IV pyridoxal-phosphate-dependent aminotransferase family.</text>
</comment>